<dbReference type="Proteomes" id="UP000274131">
    <property type="component" value="Unassembled WGS sequence"/>
</dbReference>
<sequence>MITGTLCSDLQDESDNLLNNTDEICLRQYEPVFIRTSLSNWNKYVNYKKGVCRKDCVYPRRIDKGFSDWERLRVDEEIRRLLSVERNIVEGPEERGRYVDQLLLEMALREEAEKQIKVDEEYEKLLKSIDNRQYNMKIEDTIINALVLCSYKEVNLM</sequence>
<reference evidence="1 2" key="2">
    <citation type="submission" date="2018-10" db="EMBL/GenBank/DDBJ databases">
        <authorList>
            <consortium name="Pathogen Informatics"/>
        </authorList>
    </citation>
    <scope>NUCLEOTIDE SEQUENCE [LARGE SCALE GENOMIC DNA]</scope>
</reference>
<organism evidence="3">
    <name type="scientific">Enterobius vermicularis</name>
    <name type="common">Human pinworm</name>
    <dbReference type="NCBI Taxonomy" id="51028"/>
    <lineage>
        <taxon>Eukaryota</taxon>
        <taxon>Metazoa</taxon>
        <taxon>Ecdysozoa</taxon>
        <taxon>Nematoda</taxon>
        <taxon>Chromadorea</taxon>
        <taxon>Rhabditida</taxon>
        <taxon>Spirurina</taxon>
        <taxon>Oxyuridomorpha</taxon>
        <taxon>Oxyuroidea</taxon>
        <taxon>Oxyuridae</taxon>
        <taxon>Enterobius</taxon>
    </lineage>
</organism>
<evidence type="ECO:0000313" key="2">
    <source>
        <dbReference type="Proteomes" id="UP000274131"/>
    </source>
</evidence>
<reference evidence="3" key="1">
    <citation type="submission" date="2017-02" db="UniProtKB">
        <authorList>
            <consortium name="WormBaseParasite"/>
        </authorList>
    </citation>
    <scope>IDENTIFICATION</scope>
</reference>
<dbReference type="AlphaFoldDB" id="A0A0N4V8P3"/>
<dbReference type="WBParaSite" id="EVEC_0000675701-mRNA-1">
    <property type="protein sequence ID" value="EVEC_0000675701-mRNA-1"/>
    <property type="gene ID" value="EVEC_0000675701"/>
</dbReference>
<gene>
    <name evidence="1" type="ORF">EVEC_LOCUS6305</name>
</gene>
<accession>A0A0N4V8P3</accession>
<name>A0A0N4V8P3_ENTVE</name>
<dbReference type="EMBL" id="UXUI01008461">
    <property type="protein sequence ID" value="VDD91554.1"/>
    <property type="molecule type" value="Genomic_DNA"/>
</dbReference>
<keyword evidence="2" id="KW-1185">Reference proteome</keyword>
<evidence type="ECO:0000313" key="1">
    <source>
        <dbReference type="EMBL" id="VDD91554.1"/>
    </source>
</evidence>
<proteinExistence type="predicted"/>
<evidence type="ECO:0000313" key="3">
    <source>
        <dbReference type="WBParaSite" id="EVEC_0000675701-mRNA-1"/>
    </source>
</evidence>
<protein>
    <submittedName>
        <fullName evidence="3">CFAP91 domain-containing protein</fullName>
    </submittedName>
</protein>